<protein>
    <submittedName>
        <fullName evidence="3">EGF-like domain-containing protein</fullName>
    </submittedName>
</protein>
<organism evidence="2 3">
    <name type="scientific">Syphacia muris</name>
    <dbReference type="NCBI Taxonomy" id="451379"/>
    <lineage>
        <taxon>Eukaryota</taxon>
        <taxon>Metazoa</taxon>
        <taxon>Ecdysozoa</taxon>
        <taxon>Nematoda</taxon>
        <taxon>Chromadorea</taxon>
        <taxon>Rhabditida</taxon>
        <taxon>Spirurina</taxon>
        <taxon>Oxyuridomorpha</taxon>
        <taxon>Oxyuroidea</taxon>
        <taxon>Oxyuridae</taxon>
        <taxon>Syphacia</taxon>
    </lineage>
</organism>
<reference evidence="3" key="1">
    <citation type="submission" date="2017-02" db="UniProtKB">
        <authorList>
            <consortium name="WormBaseParasite"/>
        </authorList>
    </citation>
    <scope>IDENTIFICATION</scope>
</reference>
<accession>A0A0N5AFF1</accession>
<dbReference type="PANTHER" id="PTHR47324">
    <property type="entry name" value="PROTEIN IRG-7-RELATED"/>
    <property type="match status" value="1"/>
</dbReference>
<evidence type="ECO:0000259" key="1">
    <source>
        <dbReference type="PROSITE" id="PS00022"/>
    </source>
</evidence>
<dbReference type="Proteomes" id="UP000046393">
    <property type="component" value="Unplaced"/>
</dbReference>
<dbReference type="STRING" id="451379.A0A0N5AFF1"/>
<dbReference type="Gene3D" id="2.10.25.10">
    <property type="entry name" value="Laminin"/>
    <property type="match status" value="1"/>
</dbReference>
<dbReference type="SUPFAM" id="SSF57196">
    <property type="entry name" value="EGF/Laminin"/>
    <property type="match status" value="1"/>
</dbReference>
<dbReference type="PROSITE" id="PS00022">
    <property type="entry name" value="EGF_1"/>
    <property type="match status" value="1"/>
</dbReference>
<sequence>MKIYKCLEVPTETPPSGCLNGGFGLNNGTCICPAHYVGKTCETIECLNGGTIMGSVCGCTAGYTGEFCELGYIILFINGYIVDNTGTVELYEELEKTEIQVSDKTQN</sequence>
<evidence type="ECO:0000313" key="3">
    <source>
        <dbReference type="WBParaSite" id="SMUV_0000300301-mRNA-1"/>
    </source>
</evidence>
<keyword evidence="2" id="KW-1185">Reference proteome</keyword>
<evidence type="ECO:0000313" key="2">
    <source>
        <dbReference type="Proteomes" id="UP000046393"/>
    </source>
</evidence>
<proteinExistence type="predicted"/>
<dbReference type="WBParaSite" id="SMUV_0000300301-mRNA-1">
    <property type="protein sequence ID" value="SMUV_0000300301-mRNA-1"/>
    <property type="gene ID" value="SMUV_0000300301"/>
</dbReference>
<feature type="domain" description="EGF-like" evidence="1">
    <location>
        <begin position="30"/>
        <end position="41"/>
    </location>
</feature>
<dbReference type="InterPro" id="IPR053295">
    <property type="entry name" value="Innate_immunity_reg"/>
</dbReference>
<dbReference type="InterPro" id="IPR000742">
    <property type="entry name" value="EGF"/>
</dbReference>
<dbReference type="AlphaFoldDB" id="A0A0N5AFF1"/>
<name>A0A0N5AFF1_9BILA</name>